<reference evidence="3" key="1">
    <citation type="submission" date="2018-12" db="EMBL/GenBank/DDBJ databases">
        <title>Complete genome sequence of an uncultured bacterium of the candidate phylum Bipolaricaulota.</title>
        <authorList>
            <person name="Kadnikov V.V."/>
            <person name="Mardanov A.V."/>
            <person name="Beletsky A.V."/>
            <person name="Frank Y.A."/>
            <person name="Karnachuk O.V."/>
            <person name="Ravin N.V."/>
        </authorList>
    </citation>
    <scope>NUCLEOTIDE SEQUENCE [LARGE SCALE GENOMIC DNA]</scope>
</reference>
<dbReference type="GO" id="GO:0030643">
    <property type="term" value="P:intracellular phosphate ion homeostasis"/>
    <property type="evidence" value="ECO:0007669"/>
    <property type="project" value="InterPro"/>
</dbReference>
<dbReference type="Proteomes" id="UP000287233">
    <property type="component" value="Chromosome"/>
</dbReference>
<dbReference type="InterPro" id="IPR028366">
    <property type="entry name" value="PhoU"/>
</dbReference>
<dbReference type="PANTHER" id="PTHR42930">
    <property type="entry name" value="PHOSPHATE-SPECIFIC TRANSPORT SYSTEM ACCESSORY PROTEIN PHOU"/>
    <property type="match status" value="1"/>
</dbReference>
<protein>
    <recommendedName>
        <fullName evidence="1">SpoVT-AbrB domain-containing protein</fullName>
    </recommendedName>
</protein>
<dbReference type="EMBL" id="CP034928">
    <property type="protein sequence ID" value="QAA76731.1"/>
    <property type="molecule type" value="Genomic_DNA"/>
</dbReference>
<dbReference type="AlphaFoldDB" id="A0A410FUV1"/>
<dbReference type="InterPro" id="IPR026022">
    <property type="entry name" value="PhoU_dom"/>
</dbReference>
<gene>
    <name evidence="2" type="ORF">BIP78_0965</name>
</gene>
<evidence type="ECO:0000259" key="1">
    <source>
        <dbReference type="SMART" id="SM00966"/>
    </source>
</evidence>
<dbReference type="SMART" id="SM00966">
    <property type="entry name" value="SpoVT_AbrB"/>
    <property type="match status" value="1"/>
</dbReference>
<dbReference type="SUPFAM" id="SSF109755">
    <property type="entry name" value="PhoU-like"/>
    <property type="match status" value="1"/>
</dbReference>
<dbReference type="InterPro" id="IPR007159">
    <property type="entry name" value="SpoVT-AbrB_dom"/>
</dbReference>
<proteinExistence type="predicted"/>
<dbReference type="GO" id="GO:0003677">
    <property type="term" value="F:DNA binding"/>
    <property type="evidence" value="ECO:0007669"/>
    <property type="project" value="InterPro"/>
</dbReference>
<accession>A0A410FUV1</accession>
<evidence type="ECO:0000313" key="3">
    <source>
        <dbReference type="Proteomes" id="UP000287233"/>
    </source>
</evidence>
<evidence type="ECO:0000313" key="2">
    <source>
        <dbReference type="EMBL" id="QAA76731.1"/>
    </source>
</evidence>
<dbReference type="Gene3D" id="1.20.58.220">
    <property type="entry name" value="Phosphate transport system protein phou homolog 2, domain 2"/>
    <property type="match status" value="1"/>
</dbReference>
<name>A0A410FUV1_BIPS1</name>
<dbReference type="GO" id="GO:0045936">
    <property type="term" value="P:negative regulation of phosphate metabolic process"/>
    <property type="evidence" value="ECO:0007669"/>
    <property type="project" value="InterPro"/>
</dbReference>
<dbReference type="InterPro" id="IPR038078">
    <property type="entry name" value="PhoU-like_sf"/>
</dbReference>
<dbReference type="PANTHER" id="PTHR42930:SF6">
    <property type="entry name" value="PHOSPHATE REGULATORY PROTEIN-LIKE PROTEIN"/>
    <property type="match status" value="1"/>
</dbReference>
<dbReference type="Pfam" id="PF01895">
    <property type="entry name" value="PhoU"/>
    <property type="match status" value="1"/>
</dbReference>
<dbReference type="KEGG" id="bih:BIP78_0965"/>
<feature type="domain" description="SpoVT-AbrB" evidence="1">
    <location>
        <begin position="9"/>
        <end position="55"/>
    </location>
</feature>
<sequence length="334" mass="37060">MTYRRRVQVTGGGTFLVTLPKEWADRMGVGQGSEMVLIPNDSGAMMVVPEGVRERNRCTLAMTGRERVHLQRDIIARYIAGYDVIEVVGDRIGPEGRRLVRDIAHSLVGVEVLGETQGAVALHCVANVRDFPAPLTIHRILEIAGAMWEDALTAFLARDEELARDVEERDGDVDRLVLLVARQFGLLLRDLIVEEEVGMSRFQFLHYHTVADQLERVADHAVKVSHAARSVTELPPARYADRARKMALASQDVVQEAVAAFIHRDVARANRVLVEKGTKETITDWMQEAIRAQKENALPLTLLHDSLLRCREHGFNIAETALDASVPALSAGAI</sequence>
<organism evidence="2 3">
    <name type="scientific">Bipolaricaulis sibiricus</name>
    <dbReference type="NCBI Taxonomy" id="2501609"/>
    <lineage>
        <taxon>Bacteria</taxon>
        <taxon>Candidatus Bipolaricaulota</taxon>
        <taxon>Candidatus Bipolaricaulia</taxon>
        <taxon>Candidatus Bipolaricaulales</taxon>
        <taxon>Candidatus Bipolaricaulaceae</taxon>
        <taxon>Candidatus Bipolaricaulis</taxon>
    </lineage>
</organism>
<dbReference type="Pfam" id="PF04014">
    <property type="entry name" value="MazE_antitoxin"/>
    <property type="match status" value="1"/>
</dbReference>